<keyword evidence="2" id="KW-1185">Reference proteome</keyword>
<accession>A0A3S3YB10</accession>
<name>A0A3S3YB10_9RHOB</name>
<organism evidence="1 2">
    <name type="scientific">Falsigemmobacter intermedius</name>
    <dbReference type="NCBI Taxonomy" id="1553448"/>
    <lineage>
        <taxon>Bacteria</taxon>
        <taxon>Pseudomonadati</taxon>
        <taxon>Pseudomonadota</taxon>
        <taxon>Alphaproteobacteria</taxon>
        <taxon>Rhodobacterales</taxon>
        <taxon>Paracoccaceae</taxon>
        <taxon>Falsigemmobacter</taxon>
    </lineage>
</organism>
<dbReference type="Proteomes" id="UP000287168">
    <property type="component" value="Unassembled WGS sequence"/>
</dbReference>
<proteinExistence type="predicted"/>
<evidence type="ECO:0000313" key="2">
    <source>
        <dbReference type="Proteomes" id="UP000287168"/>
    </source>
</evidence>
<sequence length="64" mass="6890">MFREKPLTLPAASPFVRLIAGAAPDARAALKLPEALRGRAEPKPAFDLQAAQHNLRKAFLPSKG</sequence>
<dbReference type="EMBL" id="SBLC01000016">
    <property type="protein sequence ID" value="RWY40444.1"/>
    <property type="molecule type" value="Genomic_DNA"/>
</dbReference>
<dbReference type="RefSeq" id="WP_128489630.1">
    <property type="nucleotide sequence ID" value="NZ_JBHLXB010000001.1"/>
</dbReference>
<protein>
    <submittedName>
        <fullName evidence="1">Uncharacterized protein</fullName>
    </submittedName>
</protein>
<evidence type="ECO:0000313" key="1">
    <source>
        <dbReference type="EMBL" id="RWY40444.1"/>
    </source>
</evidence>
<dbReference type="AlphaFoldDB" id="A0A3S3YB10"/>
<gene>
    <name evidence="1" type="ORF">EP867_12295</name>
</gene>
<reference evidence="1 2" key="1">
    <citation type="journal article" date="2015" name="Int. J. Syst. Evol. Microbiol.">
        <title>Gemmobacter intermedius sp. nov., isolated from a white stork (Ciconia ciconia).</title>
        <authorList>
            <person name="Kampfer P."/>
            <person name="Jerzak L."/>
            <person name="Wilharm G."/>
            <person name="Golke J."/>
            <person name="Busse H.J."/>
            <person name="Glaeser S.P."/>
        </authorList>
    </citation>
    <scope>NUCLEOTIDE SEQUENCE [LARGE SCALE GENOMIC DNA]</scope>
    <source>
        <strain evidence="1 2">119/4</strain>
    </source>
</reference>
<comment type="caution">
    <text evidence="1">The sequence shown here is derived from an EMBL/GenBank/DDBJ whole genome shotgun (WGS) entry which is preliminary data.</text>
</comment>